<evidence type="ECO:0000259" key="12">
    <source>
        <dbReference type="PROSITE" id="PS50195"/>
    </source>
</evidence>
<dbReference type="EMBL" id="JARPUR010000002">
    <property type="protein sequence ID" value="KAK4883151.1"/>
    <property type="molecule type" value="Genomic_DNA"/>
</dbReference>
<dbReference type="Gene3D" id="3.30.1010.10">
    <property type="entry name" value="Phosphatidylinositol 3-kinase Catalytic Subunit, Chain A, domain 4"/>
    <property type="match status" value="1"/>
</dbReference>
<evidence type="ECO:0000256" key="2">
    <source>
        <dbReference type="ARBA" id="ARBA00022741"/>
    </source>
</evidence>
<evidence type="ECO:0000259" key="13">
    <source>
        <dbReference type="PROSITE" id="PS50290"/>
    </source>
</evidence>
<dbReference type="SMART" id="SM00312">
    <property type="entry name" value="PX"/>
    <property type="match status" value="1"/>
</dbReference>
<dbReference type="PANTHER" id="PTHR10048:SF14">
    <property type="entry name" value="LD28067P"/>
    <property type="match status" value="1"/>
</dbReference>
<gene>
    <name evidence="17" type="ORF">RN001_006470</name>
</gene>
<feature type="domain" description="PX" evidence="12">
    <location>
        <begin position="1489"/>
        <end position="1605"/>
    </location>
</feature>
<feature type="region of interest" description="Disordered" evidence="10">
    <location>
        <begin position="1"/>
        <end position="23"/>
    </location>
</feature>
<accession>A0AAN7PIM0</accession>
<dbReference type="SUPFAM" id="SSF49562">
    <property type="entry name" value="C2 domain (Calcium/lipid-binding domain, CaLB)"/>
    <property type="match status" value="2"/>
</dbReference>
<dbReference type="GO" id="GO:0016303">
    <property type="term" value="F:1-phosphatidylinositol-3-kinase activity"/>
    <property type="evidence" value="ECO:0007669"/>
    <property type="project" value="UniProtKB-EC"/>
</dbReference>
<comment type="catalytic activity">
    <reaction evidence="7">
        <text>a 1,2-diacyl-sn-glycero-3-phospho-(1D-myo-inositol 4-phosphate) + ATP = a 1,2-diacyl-sn-glycero-3-phospho-(1D-myo-inositol-3,4-bisphosphate) + ADP + H(+)</text>
        <dbReference type="Rhea" id="RHEA:18373"/>
        <dbReference type="ChEBI" id="CHEBI:15378"/>
        <dbReference type="ChEBI" id="CHEBI:30616"/>
        <dbReference type="ChEBI" id="CHEBI:57658"/>
        <dbReference type="ChEBI" id="CHEBI:58178"/>
        <dbReference type="ChEBI" id="CHEBI:456216"/>
        <dbReference type="EC" id="2.7.1.154"/>
    </reaction>
    <physiologicalReaction direction="left-to-right" evidence="7">
        <dbReference type="Rhea" id="RHEA:18374"/>
    </physiologicalReaction>
</comment>
<dbReference type="InterPro" id="IPR036940">
    <property type="entry name" value="PI3/4_kinase_cat_sf"/>
</dbReference>
<dbReference type="GO" id="GO:0043491">
    <property type="term" value="P:phosphatidylinositol 3-kinase/protein kinase B signal transduction"/>
    <property type="evidence" value="ECO:0007669"/>
    <property type="project" value="TreeGrafter"/>
</dbReference>
<proteinExistence type="inferred from homology"/>
<dbReference type="FunFam" id="3.30.1010.10:FF:000001">
    <property type="entry name" value="Phosphatidylinositol 4-phosphate 3-kinase C2 domain-containing subunit beta"/>
    <property type="match status" value="1"/>
</dbReference>
<dbReference type="InterPro" id="IPR011009">
    <property type="entry name" value="Kinase-like_dom_sf"/>
</dbReference>
<dbReference type="PROSITE" id="PS50195">
    <property type="entry name" value="PX"/>
    <property type="match status" value="1"/>
</dbReference>
<evidence type="ECO:0000259" key="14">
    <source>
        <dbReference type="PROSITE" id="PS51545"/>
    </source>
</evidence>
<feature type="domain" description="PI3K-RBD" evidence="15">
    <location>
        <begin position="471"/>
        <end position="559"/>
    </location>
</feature>
<dbReference type="Pfam" id="PF00168">
    <property type="entry name" value="C2"/>
    <property type="match status" value="1"/>
</dbReference>
<dbReference type="PROSITE" id="PS50004">
    <property type="entry name" value="C2"/>
    <property type="match status" value="1"/>
</dbReference>
<dbReference type="Proteomes" id="UP001353858">
    <property type="component" value="Unassembled WGS sequence"/>
</dbReference>
<keyword evidence="1" id="KW-0808">Transferase</keyword>
<feature type="domain" description="PI3K/PI4K catalytic" evidence="13">
    <location>
        <begin position="1176"/>
        <end position="1451"/>
    </location>
</feature>
<evidence type="ECO:0000256" key="3">
    <source>
        <dbReference type="ARBA" id="ARBA00022777"/>
    </source>
</evidence>
<dbReference type="Gene3D" id="3.10.20.770">
    <property type="match status" value="1"/>
</dbReference>
<dbReference type="GO" id="GO:0005942">
    <property type="term" value="C:phosphatidylinositol 3-kinase complex"/>
    <property type="evidence" value="ECO:0007669"/>
    <property type="project" value="TreeGrafter"/>
</dbReference>
<dbReference type="SMART" id="SM00142">
    <property type="entry name" value="PI3K_C2"/>
    <property type="match status" value="1"/>
</dbReference>
<dbReference type="InterPro" id="IPR001683">
    <property type="entry name" value="PX_dom"/>
</dbReference>
<dbReference type="Pfam" id="PF00454">
    <property type="entry name" value="PI3_PI4_kinase"/>
    <property type="match status" value="1"/>
</dbReference>
<dbReference type="SUPFAM" id="SSF48371">
    <property type="entry name" value="ARM repeat"/>
    <property type="match status" value="1"/>
</dbReference>
<dbReference type="InterPro" id="IPR000403">
    <property type="entry name" value="PI3/4_kinase_cat_dom"/>
</dbReference>
<protein>
    <recommendedName>
        <fullName evidence="19">Phosphatidylinositol-4-phosphate 3-kinase</fullName>
    </recommendedName>
</protein>
<feature type="compositionally biased region" description="Polar residues" evidence="10">
    <location>
        <begin position="255"/>
        <end position="279"/>
    </location>
</feature>
<dbReference type="CDD" id="cd05166">
    <property type="entry name" value="PI3Kc_II"/>
    <property type="match status" value="1"/>
</dbReference>
<dbReference type="InterPro" id="IPR000008">
    <property type="entry name" value="C2_dom"/>
</dbReference>
<dbReference type="InterPro" id="IPR029071">
    <property type="entry name" value="Ubiquitin-like_domsf"/>
</dbReference>
<dbReference type="InterPro" id="IPR035892">
    <property type="entry name" value="C2_domain_sf"/>
</dbReference>
<evidence type="ECO:0000259" key="15">
    <source>
        <dbReference type="PROSITE" id="PS51546"/>
    </source>
</evidence>
<feature type="compositionally biased region" description="Polar residues" evidence="10">
    <location>
        <begin position="1"/>
        <end position="10"/>
    </location>
</feature>
<dbReference type="FunFam" id="1.10.1070.11:FF:000003">
    <property type="entry name" value="Phosphatidylinositol 4-phosphate 3-kinase C2 domain-containing subunit beta"/>
    <property type="match status" value="1"/>
</dbReference>
<dbReference type="Pfam" id="PF00794">
    <property type="entry name" value="PI3K_rbd"/>
    <property type="match status" value="1"/>
</dbReference>
<dbReference type="PROSITE" id="PS51546">
    <property type="entry name" value="PI3K_RBD"/>
    <property type="match status" value="1"/>
</dbReference>
<dbReference type="PROSITE" id="PS51547">
    <property type="entry name" value="C2_PI3K"/>
    <property type="match status" value="1"/>
</dbReference>
<dbReference type="SMART" id="SM00144">
    <property type="entry name" value="PI3K_rbd"/>
    <property type="match status" value="1"/>
</dbReference>
<dbReference type="FunFam" id="1.25.40.70:FF:000014">
    <property type="entry name" value="Phosphatidylinositol-4-phosphate 3-kinase C2 domain-containing subunit beta"/>
    <property type="match status" value="1"/>
</dbReference>
<dbReference type="CDD" id="cd06884">
    <property type="entry name" value="PX_PI3K_C2_68D"/>
    <property type="match status" value="1"/>
</dbReference>
<evidence type="ECO:0000256" key="5">
    <source>
        <dbReference type="ARBA" id="ARBA00023098"/>
    </source>
</evidence>
<organism evidence="17 18">
    <name type="scientific">Aquatica leii</name>
    <dbReference type="NCBI Taxonomy" id="1421715"/>
    <lineage>
        <taxon>Eukaryota</taxon>
        <taxon>Metazoa</taxon>
        <taxon>Ecdysozoa</taxon>
        <taxon>Arthropoda</taxon>
        <taxon>Hexapoda</taxon>
        <taxon>Insecta</taxon>
        <taxon>Pterygota</taxon>
        <taxon>Neoptera</taxon>
        <taxon>Endopterygota</taxon>
        <taxon>Coleoptera</taxon>
        <taxon>Polyphaga</taxon>
        <taxon>Elateriformia</taxon>
        <taxon>Elateroidea</taxon>
        <taxon>Lampyridae</taxon>
        <taxon>Luciolinae</taxon>
        <taxon>Aquatica</taxon>
    </lineage>
</organism>
<dbReference type="Gene3D" id="1.10.1070.11">
    <property type="entry name" value="Phosphatidylinositol 3-/4-kinase, catalytic domain"/>
    <property type="match status" value="1"/>
</dbReference>
<dbReference type="InterPro" id="IPR042236">
    <property type="entry name" value="PI3K_accessory_sf"/>
</dbReference>
<dbReference type="Pfam" id="PF00787">
    <property type="entry name" value="PX"/>
    <property type="match status" value="1"/>
</dbReference>
<dbReference type="Gene3D" id="3.30.1520.10">
    <property type="entry name" value="Phox-like domain"/>
    <property type="match status" value="1"/>
</dbReference>
<dbReference type="PANTHER" id="PTHR10048">
    <property type="entry name" value="PHOSPHATIDYLINOSITOL KINASE"/>
    <property type="match status" value="1"/>
</dbReference>
<keyword evidence="18" id="KW-1185">Reference proteome</keyword>
<feature type="region of interest" description="Disordered" evidence="10">
    <location>
        <begin position="255"/>
        <end position="304"/>
    </location>
</feature>
<dbReference type="SUPFAM" id="SSF56112">
    <property type="entry name" value="Protein kinase-like (PK-like)"/>
    <property type="match status" value="1"/>
</dbReference>
<dbReference type="GO" id="GO:0005737">
    <property type="term" value="C:cytoplasm"/>
    <property type="evidence" value="ECO:0007669"/>
    <property type="project" value="TreeGrafter"/>
</dbReference>
<keyword evidence="3" id="KW-0418">Kinase</keyword>
<keyword evidence="5" id="KW-0443">Lipid metabolism</keyword>
<evidence type="ECO:0000313" key="17">
    <source>
        <dbReference type="EMBL" id="KAK4883151.1"/>
    </source>
</evidence>
<dbReference type="PROSITE" id="PS51545">
    <property type="entry name" value="PIK_HELICAL"/>
    <property type="match status" value="1"/>
</dbReference>
<dbReference type="GO" id="GO:0035091">
    <property type="term" value="F:phosphatidylinositol binding"/>
    <property type="evidence" value="ECO:0007669"/>
    <property type="project" value="InterPro"/>
</dbReference>
<feature type="domain" description="C2" evidence="11">
    <location>
        <begin position="1625"/>
        <end position="1748"/>
    </location>
</feature>
<feature type="domain" description="PIK helical" evidence="14">
    <location>
        <begin position="912"/>
        <end position="1088"/>
    </location>
</feature>
<evidence type="ECO:0000256" key="1">
    <source>
        <dbReference type="ARBA" id="ARBA00022679"/>
    </source>
</evidence>
<dbReference type="FunFam" id="3.30.1520.10:FF:000006">
    <property type="entry name" value="Phosphatidylinositol 4-phosphate 3-kinase C2 domain-containing subunit alpha"/>
    <property type="match status" value="1"/>
</dbReference>
<dbReference type="GO" id="GO:0048015">
    <property type="term" value="P:phosphatidylinositol-mediated signaling"/>
    <property type="evidence" value="ECO:0007669"/>
    <property type="project" value="TreeGrafter"/>
</dbReference>
<dbReference type="InterPro" id="IPR015433">
    <property type="entry name" value="PI3/4_kinase"/>
</dbReference>
<dbReference type="Gene3D" id="1.25.40.70">
    <property type="entry name" value="Phosphatidylinositol 3-kinase, accessory domain (PIK)"/>
    <property type="match status" value="1"/>
</dbReference>
<feature type="compositionally biased region" description="Low complexity" evidence="10">
    <location>
        <begin position="134"/>
        <end position="150"/>
    </location>
</feature>
<keyword evidence="2" id="KW-0547">Nucleotide-binding</keyword>
<evidence type="ECO:0000256" key="10">
    <source>
        <dbReference type="SAM" id="MobiDB-lite"/>
    </source>
</evidence>
<dbReference type="SMART" id="SM00146">
    <property type="entry name" value="PI3Kc"/>
    <property type="match status" value="1"/>
</dbReference>
<sequence>MTWTRNTSSDIIGDEEAEATGGGEYCRKMATENVDYEKQFQEDLERAQALSLESLALEQFRNQKRLQELDISTKNVSNKSKLNKNSSVLRTASMSESDCGPVRPERHQIKPRPRPGTTPIGGQSGSIIAPPPSTQRRCSTTCTSTGTSSQDLISFTSPPTNNMIDFYDGINSINNGRLISQTSVNPNSLQGNTASPFRTQPINVLNSLLSSTQTPYRLHSWQMNSSFGNISPVSSNVNINQNAFQTNLTSSSVNTSRIGWNIPKTSTPSTEISPDTDLSAQKAPALPPRNKQSTPPPIVVSSSSRFEDKNSVRVSILEAFDPLLISSCSGKLSPECPGDDTSSICDSVYDEYDPYDFIHSGSGANSTSDPMYAAVIKSKPENASMSPSCTLSRRAQCTMERQKSKDLLIQKKSFLYDNISLVEQVNGTNDSDLEAFYKMVLNVRNNFRHDDPDTNMGLIISPLMAHQYREETSIKVCIYPHYDGADSSKPVIFTCDVTSSVEHITLHVTCELEAPTADEYTLKVWGYNEYLAPTTLLSDYEYVHNCIKLEEDVLLILIPDKAVDRSFARTAQDDNRDKEIKFQDIIPNEITFPLTYDNLKILLETLEKEMEKLQQAAAQIDKNNTPNTMPLLQPSGVIQSIKLVVKLLGTVETLDITEALDYLNECCQRFIPPPNHGKNWMNESVSTTISIICDKVRFAIQGLLEMYCQAFYVNFKLNSHNSDRTSIISSTEVLESVLIRVCAVHRPLLDWKHDDFIVAAQVYHGTRPLGQPVLSQSCAITKSLYSRILFNCWLEMEDVPISSLAREARLVLVLYGRTLQQQDSNDSGNVPQYKEEELGWAAVQFFNYEGYMVQGSLLLSIWPKESNYIYGPAPSAGIHPYYDHAVLGIEITGSPKTIFPTVPQLSPSQVTKGDFSSLDLQTQQQLLEISEQDMLFKAPTEVREVLWEKRHYLYNIPSALPKVLLAAHSWEWAFLPDLHGILSCWKPMSPIQAIQLLLPTFPDMEVRKLAVKWLRGIGSDELVDYLPQLVVALRHETYENSPLAQFLLDRSLRSPRVAHHLFWLLSHNLPGDMPQNWTSEVLEKDSMVISEARYHRRITLLLRTLLAICGESLRRCFLSQQLLVKELNEVAINVQKTKDSQRLTVMCNALETIHQNLIDNTTSLPLSPTLQVSGIQVRSCSYFPSNTLPLKINFLARDGSVIPAIYKVGDDLQQDQLTLQIVRIMDKMWLKQGLDLKMVTFLCIPTGKQRGMIEMVTKAETLRKIQVEHGLTGSFKDKPIAEWLAKHNPSELEYGRAVENFTASCAGYCVVTYVLGVCDRHNDNIMLKTSGHLFHIDFGKFLGDAQMFGNFKRDRTPFVLTSDMAYVINGCDRPSEKFHKFVDLCCQAFNIVRNNGNLFLHLFTLMASSGIRGVTTEAVSNLHKALLPGQSNPEAAAYFARLIESSLKSWFTQVNFFLHNLAQLKFTGDHGDNQLLSFVPKTYSMITDGRLTHVSVRGYRKRYDPDKYYVYILQVERENQGQHMDVLRTYKEFCELHQKLCLHFPLAKLHSLSTGLHMGRSNIKQVAAKRLQDVSLFVQSLFQTADEIAHSDLVYTFFHPLLRDQQIPDQFSKKVKDRRLDERNDVGKLKGQLKLSTHFNRGIFTVMVHHARGLPLVGNAQEPSTYVKVYLQPDPTKTTKRKTKVVKRNCHPSFMEMLEYRMALDIIRQRTLKATVWNHDPLQENEFLGGVELNLSQFDLGVEMTEWYPLTNLSR</sequence>
<dbReference type="CDD" id="cd04012">
    <property type="entry name" value="C2A_PI3K_class_II"/>
    <property type="match status" value="1"/>
</dbReference>
<dbReference type="Pfam" id="PF00792">
    <property type="entry name" value="PI3K_C2"/>
    <property type="match status" value="1"/>
</dbReference>
<dbReference type="FunFam" id="2.60.40.150:FF:000205">
    <property type="entry name" value="Uncharacterized protein, isoform A"/>
    <property type="match status" value="1"/>
</dbReference>
<feature type="domain" description="C2 PI3K-type" evidence="16">
    <location>
        <begin position="733"/>
        <end position="900"/>
    </location>
</feature>
<dbReference type="GO" id="GO:0016477">
    <property type="term" value="P:cell migration"/>
    <property type="evidence" value="ECO:0007669"/>
    <property type="project" value="TreeGrafter"/>
</dbReference>
<evidence type="ECO:0000256" key="6">
    <source>
        <dbReference type="ARBA" id="ARBA00023985"/>
    </source>
</evidence>
<dbReference type="Gene3D" id="2.60.40.150">
    <property type="entry name" value="C2 domain"/>
    <property type="match status" value="2"/>
</dbReference>
<reference evidence="18" key="1">
    <citation type="submission" date="2023-01" db="EMBL/GenBank/DDBJ databases">
        <title>Key to firefly adult light organ development and bioluminescence: homeobox transcription factors regulate luciferase expression and transportation to peroxisome.</title>
        <authorList>
            <person name="Fu X."/>
        </authorList>
    </citation>
    <scope>NUCLEOTIDE SEQUENCE [LARGE SCALE GENOMIC DNA]</scope>
</reference>
<keyword evidence="9" id="KW-0175">Coiled coil</keyword>
<evidence type="ECO:0000256" key="7">
    <source>
        <dbReference type="ARBA" id="ARBA00029297"/>
    </source>
</evidence>
<dbReference type="PROSITE" id="PS00916">
    <property type="entry name" value="PI3_4_KINASE_2"/>
    <property type="match status" value="1"/>
</dbReference>
<dbReference type="GO" id="GO:0005524">
    <property type="term" value="F:ATP binding"/>
    <property type="evidence" value="ECO:0007669"/>
    <property type="project" value="UniProtKB-KW"/>
</dbReference>
<dbReference type="Pfam" id="PF00613">
    <property type="entry name" value="PI3Ka"/>
    <property type="match status" value="1"/>
</dbReference>
<dbReference type="InterPro" id="IPR036871">
    <property type="entry name" value="PX_dom_sf"/>
</dbReference>
<evidence type="ECO:0000259" key="16">
    <source>
        <dbReference type="PROSITE" id="PS51547"/>
    </source>
</evidence>
<evidence type="ECO:0008006" key="19">
    <source>
        <dbReference type="Google" id="ProtNLM"/>
    </source>
</evidence>
<comment type="caution">
    <text evidence="17">The sequence shown here is derived from an EMBL/GenBank/DDBJ whole genome shotgun (WGS) entry which is preliminary data.</text>
</comment>
<dbReference type="InterPro" id="IPR002420">
    <property type="entry name" value="PI3K-type_C2_dom"/>
</dbReference>
<comment type="similarity">
    <text evidence="8">Belongs to the PI3/PI4-kinase family.</text>
</comment>
<feature type="coiled-coil region" evidence="9">
    <location>
        <begin position="596"/>
        <end position="623"/>
    </location>
</feature>
<dbReference type="InterPro" id="IPR016024">
    <property type="entry name" value="ARM-type_fold"/>
</dbReference>
<dbReference type="GO" id="GO:0005886">
    <property type="term" value="C:plasma membrane"/>
    <property type="evidence" value="ECO:0007669"/>
    <property type="project" value="TreeGrafter"/>
</dbReference>
<dbReference type="SMART" id="SM00239">
    <property type="entry name" value="C2"/>
    <property type="match status" value="1"/>
</dbReference>
<feature type="region of interest" description="Disordered" evidence="10">
    <location>
        <begin position="82"/>
        <end position="154"/>
    </location>
</feature>
<dbReference type="SUPFAM" id="SSF54236">
    <property type="entry name" value="Ubiquitin-like"/>
    <property type="match status" value="1"/>
</dbReference>
<evidence type="ECO:0000256" key="8">
    <source>
        <dbReference type="PROSITE-ProRule" id="PRU00880"/>
    </source>
</evidence>
<evidence type="ECO:0000256" key="4">
    <source>
        <dbReference type="ARBA" id="ARBA00022840"/>
    </source>
</evidence>
<dbReference type="GO" id="GO:0035005">
    <property type="term" value="F:1-phosphatidylinositol-4-phosphate 3-kinase activity"/>
    <property type="evidence" value="ECO:0007669"/>
    <property type="project" value="UniProtKB-EC"/>
</dbReference>
<dbReference type="SMART" id="SM00145">
    <property type="entry name" value="PI3Ka"/>
    <property type="match status" value="1"/>
</dbReference>
<dbReference type="InterPro" id="IPR001263">
    <property type="entry name" value="PI3K_accessory_dom"/>
</dbReference>
<dbReference type="PROSITE" id="PS50290">
    <property type="entry name" value="PI3_4_KINASE_3"/>
    <property type="match status" value="1"/>
</dbReference>
<keyword evidence="4" id="KW-0067">ATP-binding</keyword>
<name>A0AAN7PIM0_9COLE</name>
<dbReference type="SUPFAM" id="SSF64268">
    <property type="entry name" value="PX domain"/>
    <property type="match status" value="1"/>
</dbReference>
<evidence type="ECO:0000256" key="9">
    <source>
        <dbReference type="SAM" id="Coils"/>
    </source>
</evidence>
<dbReference type="InterPro" id="IPR000341">
    <property type="entry name" value="PI3K_Ras-bd_dom"/>
</dbReference>
<evidence type="ECO:0000313" key="18">
    <source>
        <dbReference type="Proteomes" id="UP001353858"/>
    </source>
</evidence>
<dbReference type="InterPro" id="IPR018936">
    <property type="entry name" value="PI3/4_kinase_CS"/>
</dbReference>
<evidence type="ECO:0000259" key="11">
    <source>
        <dbReference type="PROSITE" id="PS50004"/>
    </source>
</evidence>
<comment type="catalytic activity">
    <reaction evidence="6">
        <text>a 1,2-diacyl-sn-glycero-3-phospho-(1D-myo-inositol) + ATP = a 1,2-diacyl-sn-glycero-3-phospho-(1D-myo-inositol-3-phosphate) + ADP + H(+)</text>
        <dbReference type="Rhea" id="RHEA:12709"/>
        <dbReference type="ChEBI" id="CHEBI:15378"/>
        <dbReference type="ChEBI" id="CHEBI:30616"/>
        <dbReference type="ChEBI" id="CHEBI:57880"/>
        <dbReference type="ChEBI" id="CHEBI:58088"/>
        <dbReference type="ChEBI" id="CHEBI:456216"/>
        <dbReference type="EC" id="2.7.1.137"/>
    </reaction>
    <physiologicalReaction direction="left-to-right" evidence="6">
        <dbReference type="Rhea" id="RHEA:12710"/>
    </physiologicalReaction>
</comment>